<dbReference type="Gene3D" id="1.10.4030.10">
    <property type="entry name" value="Porin chaperone SurA, peptide-binding domain"/>
    <property type="match status" value="1"/>
</dbReference>
<dbReference type="OrthoDB" id="5507028at2"/>
<evidence type="ECO:0000313" key="1">
    <source>
        <dbReference type="EMBL" id="SEN29853.1"/>
    </source>
</evidence>
<protein>
    <recommendedName>
        <fullName evidence="3">Peptidylprolyl isomerase</fullName>
    </recommendedName>
</protein>
<organism evidence="1 2">
    <name type="scientific">Stigmatella aurantiaca</name>
    <dbReference type="NCBI Taxonomy" id="41"/>
    <lineage>
        <taxon>Bacteria</taxon>
        <taxon>Pseudomonadati</taxon>
        <taxon>Myxococcota</taxon>
        <taxon>Myxococcia</taxon>
        <taxon>Myxococcales</taxon>
        <taxon>Cystobacterineae</taxon>
        <taxon>Archangiaceae</taxon>
        <taxon>Stigmatella</taxon>
    </lineage>
</organism>
<reference evidence="2" key="1">
    <citation type="submission" date="2016-10" db="EMBL/GenBank/DDBJ databases">
        <authorList>
            <person name="Varghese N."/>
            <person name="Submissions S."/>
        </authorList>
    </citation>
    <scope>NUCLEOTIDE SEQUENCE [LARGE SCALE GENOMIC DNA]</scope>
    <source>
        <strain evidence="2">DSM 17044</strain>
    </source>
</reference>
<evidence type="ECO:0000313" key="2">
    <source>
        <dbReference type="Proteomes" id="UP000182719"/>
    </source>
</evidence>
<gene>
    <name evidence="1" type="ORF">SAMN05444354_1376</name>
</gene>
<dbReference type="Proteomes" id="UP000182719">
    <property type="component" value="Unassembled WGS sequence"/>
</dbReference>
<dbReference type="RefSeq" id="WP_075011350.1">
    <property type="nucleotide sequence ID" value="NZ_FOAP01000037.1"/>
</dbReference>
<dbReference type="InterPro" id="IPR027304">
    <property type="entry name" value="Trigger_fact/SurA_dom_sf"/>
</dbReference>
<name>A0A1H8FDH0_STIAU</name>
<dbReference type="SUPFAM" id="SSF109998">
    <property type="entry name" value="Triger factor/SurA peptide-binding domain-like"/>
    <property type="match status" value="1"/>
</dbReference>
<keyword evidence="2" id="KW-1185">Reference proteome</keyword>
<sequence>MRVALEALSLRPGRASWLLAGWLAVVPALAVAQAPGEEPAGAAPVPAEGRIADRVVAIIEGQVLSLSELEFETRVALIQRGAMQAAAAPLDEETLKGALELAINQRLQVLSADRLEAFTAEQAEVDERVAAFRDQFDTEAGFQAFLAHYGADLRQLTEVLTRSVRAERILDSRIRPRAQVGEAELLRYYQQHASEYPEGYATVKARLREKLVRERYSALATEELNQARASAQVRRVAPFAREARP</sequence>
<dbReference type="EMBL" id="FOAP01000037">
    <property type="protein sequence ID" value="SEN29853.1"/>
    <property type="molecule type" value="Genomic_DNA"/>
</dbReference>
<dbReference type="AlphaFoldDB" id="A0A1H8FDH0"/>
<evidence type="ECO:0008006" key="3">
    <source>
        <dbReference type="Google" id="ProtNLM"/>
    </source>
</evidence>
<proteinExistence type="predicted"/>
<accession>A0A1H8FDH0</accession>